<dbReference type="RefSeq" id="WP_109691813.1">
    <property type="nucleotide sequence ID" value="NZ_QGDD01000001.1"/>
</dbReference>
<keyword evidence="2" id="KW-0732">Signal</keyword>
<comment type="caution">
    <text evidence="3">The sequence shown here is derived from an EMBL/GenBank/DDBJ whole genome shotgun (WGS) entry which is preliminary data.</text>
</comment>
<feature type="region of interest" description="Disordered" evidence="1">
    <location>
        <begin position="20"/>
        <end position="72"/>
    </location>
</feature>
<sequence>MRSVRLIAVALTTVLALSACSGSNDESTDAPEATAAAPDDSGSAPPEESPSTSPTQSVSPTEEAPAGPSIEVRIEGDRVAPNAEELALAVNETLVWNITSDRAGELHVHSKPEQYVEFGEGETRAEMTVETPGSVEVEDHETRAVVAILEVR</sequence>
<evidence type="ECO:0000256" key="1">
    <source>
        <dbReference type="SAM" id="MobiDB-lite"/>
    </source>
</evidence>
<feature type="chain" id="PRO_5039288374" evidence="2">
    <location>
        <begin position="22"/>
        <end position="152"/>
    </location>
</feature>
<keyword evidence="4" id="KW-1185">Reference proteome</keyword>
<organism evidence="3 4">
    <name type="scientific">Nocardioides silvaticus</name>
    <dbReference type="NCBI Taxonomy" id="2201891"/>
    <lineage>
        <taxon>Bacteria</taxon>
        <taxon>Bacillati</taxon>
        <taxon>Actinomycetota</taxon>
        <taxon>Actinomycetes</taxon>
        <taxon>Propionibacteriales</taxon>
        <taxon>Nocardioidaceae</taxon>
        <taxon>Nocardioides</taxon>
    </lineage>
</organism>
<dbReference type="Proteomes" id="UP000245507">
    <property type="component" value="Unassembled WGS sequence"/>
</dbReference>
<dbReference type="OrthoDB" id="3748691at2"/>
<dbReference type="EMBL" id="QGDD01000001">
    <property type="protein sequence ID" value="PWN04306.1"/>
    <property type="molecule type" value="Genomic_DNA"/>
</dbReference>
<accession>A0A316TXC4</accession>
<protein>
    <submittedName>
        <fullName evidence="3">Uncharacterized protein</fullName>
    </submittedName>
</protein>
<feature type="compositionally biased region" description="Low complexity" evidence="1">
    <location>
        <begin position="30"/>
        <end position="63"/>
    </location>
</feature>
<name>A0A316TXC4_9ACTN</name>
<proteinExistence type="predicted"/>
<evidence type="ECO:0000313" key="4">
    <source>
        <dbReference type="Proteomes" id="UP000245507"/>
    </source>
</evidence>
<evidence type="ECO:0000313" key="3">
    <source>
        <dbReference type="EMBL" id="PWN04306.1"/>
    </source>
</evidence>
<gene>
    <name evidence="3" type="ORF">DJ010_01245</name>
</gene>
<evidence type="ECO:0000256" key="2">
    <source>
        <dbReference type="SAM" id="SignalP"/>
    </source>
</evidence>
<reference evidence="3 4" key="1">
    <citation type="submission" date="2018-05" db="EMBL/GenBank/DDBJ databases">
        <title>Nocardioides silvaticus genome.</title>
        <authorList>
            <person name="Li C."/>
            <person name="Wang G."/>
        </authorList>
    </citation>
    <scope>NUCLEOTIDE SEQUENCE [LARGE SCALE GENOMIC DNA]</scope>
    <source>
        <strain evidence="3 4">CCTCC AB 2018079</strain>
    </source>
</reference>
<feature type="signal peptide" evidence="2">
    <location>
        <begin position="1"/>
        <end position="21"/>
    </location>
</feature>
<dbReference type="AlphaFoldDB" id="A0A316TXC4"/>
<dbReference type="PROSITE" id="PS51257">
    <property type="entry name" value="PROKAR_LIPOPROTEIN"/>
    <property type="match status" value="1"/>
</dbReference>